<dbReference type="OMA" id="VHTHKKD"/>
<feature type="region of interest" description="Disordered" evidence="6">
    <location>
        <begin position="503"/>
        <end position="530"/>
    </location>
</feature>
<evidence type="ECO:0000313" key="8">
    <source>
        <dbReference type="Proteomes" id="UP000002059"/>
    </source>
</evidence>
<gene>
    <name evidence="7" type="ORF">PAAG_06807</name>
</gene>
<evidence type="ECO:0000256" key="6">
    <source>
        <dbReference type="SAM" id="MobiDB-lite"/>
    </source>
</evidence>
<feature type="region of interest" description="Disordered" evidence="6">
    <location>
        <begin position="390"/>
        <end position="491"/>
    </location>
</feature>
<dbReference type="VEuPathDB" id="FungiDB:PAAG_06807"/>
<dbReference type="GeneID" id="9094420"/>
<keyword evidence="4" id="KW-0446">Lipid-binding</keyword>
<dbReference type="OrthoDB" id="14833at2759"/>
<dbReference type="AlphaFoldDB" id="C1H7R6"/>
<dbReference type="eggNOG" id="KOG2210">
    <property type="taxonomic scope" value="Eukaryota"/>
</dbReference>
<dbReference type="Proteomes" id="UP000002059">
    <property type="component" value="Partially assembled WGS sequence"/>
</dbReference>
<dbReference type="STRING" id="502779.C1H7R6"/>
<sequence length="530" mass="58783">MGEETVIEPEQGNVLSHIIAQLRPGADLGRVTLPTFILEPRSMLERITNFMAHPETLLPMPTIDDPVERFVSVVKFYLSGWHIKPPGVKKPLNPILGETFTCYWDYPDGTRSFYIAEQTSHHPPKSSYFFMAPEHFIRIDGTLKPRGKFLGNSAASLMEGIAILSFLNRGEYGKGERYIVTQPNMYAQGILWGKLKYELKGHSEVKCPENNLTADIEFKTRGYFSGTDNSIGGFIKNEKTGEILYELSGLWNAEMFIKNVATGQRDLLFNARNAKHTPPLVRPLEEQDSRESQRLWHKTVQGLLARNQEVATEEKTKVEDMQRLEASKRVEDGVEWRPKLFRAVRGGPGGSEEGEEDLDWILKAHVDPFNPALATKQILSVAPILPGQKPSQQFAIPPHSARSSGYTSSSSGKSASIPTTAATATTRHNGNFIDFGESNGSNGNAHSDENKVSKLGTSTVNSSASMDLLGGGGDGHDDHTHHHVQSSANSHHMLDLMTPLQPAISQTQSRPMHRQDSIESDNDEFVDARD</sequence>
<accession>C1H7R6</accession>
<feature type="compositionally biased region" description="Low complexity" evidence="6">
    <location>
        <begin position="400"/>
        <end position="426"/>
    </location>
</feature>
<dbReference type="GO" id="GO:0005829">
    <property type="term" value="C:cytosol"/>
    <property type="evidence" value="ECO:0007669"/>
    <property type="project" value="TreeGrafter"/>
</dbReference>
<proteinExistence type="inferred from homology"/>
<dbReference type="EMBL" id="KN294011">
    <property type="protein sequence ID" value="EEH36389.2"/>
    <property type="molecule type" value="Genomic_DNA"/>
</dbReference>
<reference evidence="7 8" key="1">
    <citation type="journal article" date="2011" name="PLoS Genet.">
        <title>Comparative genomic analysis of human fungal pathogens causing paracoccidioidomycosis.</title>
        <authorList>
            <person name="Desjardins C.A."/>
            <person name="Champion M.D."/>
            <person name="Holder J.W."/>
            <person name="Muszewska A."/>
            <person name="Goldberg J."/>
            <person name="Bailao A.M."/>
            <person name="Brigido M.M."/>
            <person name="Ferreira M.E."/>
            <person name="Garcia A.M."/>
            <person name="Grynberg M."/>
            <person name="Gujja S."/>
            <person name="Heiman D.I."/>
            <person name="Henn M.R."/>
            <person name="Kodira C.D."/>
            <person name="Leon-Narvaez H."/>
            <person name="Longo L.V."/>
            <person name="Ma L.J."/>
            <person name="Malavazi I."/>
            <person name="Matsuo A.L."/>
            <person name="Morais F.V."/>
            <person name="Pereira M."/>
            <person name="Rodriguez-Brito S."/>
            <person name="Sakthikumar S."/>
            <person name="Salem-Izacc S.M."/>
            <person name="Sykes S.M."/>
            <person name="Teixeira M.M."/>
            <person name="Vallejo M.C."/>
            <person name="Walter M.E."/>
            <person name="Yandava C."/>
            <person name="Young S."/>
            <person name="Zeng Q."/>
            <person name="Zucker J."/>
            <person name="Felipe M.S."/>
            <person name="Goldman G.H."/>
            <person name="Haas B.J."/>
            <person name="McEwen J.G."/>
            <person name="Nino-Vega G."/>
            <person name="Puccia R."/>
            <person name="San-Blas G."/>
            <person name="Soares C.M."/>
            <person name="Birren B.W."/>
            <person name="Cuomo C.A."/>
        </authorList>
    </citation>
    <scope>NUCLEOTIDE SEQUENCE [LARGE SCALE GENOMIC DNA]</scope>
    <source>
        <strain evidence="8">ATCC MYA-826 / Pb01</strain>
    </source>
</reference>
<name>C1H7R6_PARBA</name>
<evidence type="ECO:0000256" key="1">
    <source>
        <dbReference type="ARBA" id="ARBA00008842"/>
    </source>
</evidence>
<dbReference type="InterPro" id="IPR000648">
    <property type="entry name" value="Oxysterol-bd"/>
</dbReference>
<dbReference type="FunFam" id="1.10.287.2720:FF:000001">
    <property type="entry name" value="Oxysterol-binding OBPalpha"/>
    <property type="match status" value="1"/>
</dbReference>
<dbReference type="RefSeq" id="XP_015700452.1">
    <property type="nucleotide sequence ID" value="XM_015846017.1"/>
</dbReference>
<dbReference type="PANTHER" id="PTHR10972">
    <property type="entry name" value="OXYSTEROL-BINDING PROTEIN-RELATED"/>
    <property type="match status" value="1"/>
</dbReference>
<evidence type="ECO:0000256" key="2">
    <source>
        <dbReference type="ARBA" id="ARBA00022448"/>
    </source>
</evidence>
<dbReference type="SUPFAM" id="SSF144000">
    <property type="entry name" value="Oxysterol-binding protein-like"/>
    <property type="match status" value="1"/>
</dbReference>
<dbReference type="GO" id="GO:0032541">
    <property type="term" value="C:cortical endoplasmic reticulum"/>
    <property type="evidence" value="ECO:0007669"/>
    <property type="project" value="TreeGrafter"/>
</dbReference>
<protein>
    <submittedName>
        <fullName evidence="7">Oxysterol-binding protein</fullName>
    </submittedName>
</protein>
<organism evidence="7 8">
    <name type="scientific">Paracoccidioides lutzii (strain ATCC MYA-826 / Pb01)</name>
    <name type="common">Paracoccidioides brasiliensis</name>
    <dbReference type="NCBI Taxonomy" id="502779"/>
    <lineage>
        <taxon>Eukaryota</taxon>
        <taxon>Fungi</taxon>
        <taxon>Dikarya</taxon>
        <taxon>Ascomycota</taxon>
        <taxon>Pezizomycotina</taxon>
        <taxon>Eurotiomycetes</taxon>
        <taxon>Eurotiomycetidae</taxon>
        <taxon>Onygenales</taxon>
        <taxon>Ajellomycetaceae</taxon>
        <taxon>Paracoccidioides</taxon>
    </lineage>
</organism>
<keyword evidence="3" id="KW-0445">Lipid transport</keyword>
<dbReference type="InterPro" id="IPR037239">
    <property type="entry name" value="OSBP_sf"/>
</dbReference>
<comment type="similarity">
    <text evidence="1 5">Belongs to the OSBP family.</text>
</comment>
<evidence type="ECO:0000256" key="4">
    <source>
        <dbReference type="ARBA" id="ARBA00023121"/>
    </source>
</evidence>
<evidence type="ECO:0000313" key="7">
    <source>
        <dbReference type="EMBL" id="EEH36389.2"/>
    </source>
</evidence>
<dbReference type="GO" id="GO:0006869">
    <property type="term" value="P:lipid transport"/>
    <property type="evidence" value="ECO:0007669"/>
    <property type="project" value="UniProtKB-KW"/>
</dbReference>
<dbReference type="FunFam" id="2.40.160.120:FF:000007">
    <property type="entry name" value="Oxysterol binding protein"/>
    <property type="match status" value="1"/>
</dbReference>
<dbReference type="PANTHER" id="PTHR10972:SF102">
    <property type="entry name" value="OXYSTEROL-BINDING PROTEIN"/>
    <property type="match status" value="1"/>
</dbReference>
<dbReference type="Pfam" id="PF01237">
    <property type="entry name" value="Oxysterol_BP"/>
    <property type="match status" value="1"/>
</dbReference>
<dbReference type="KEGG" id="pbl:PAAG_06807"/>
<dbReference type="Gene3D" id="2.40.160.120">
    <property type="match status" value="1"/>
</dbReference>
<dbReference type="HOGENOM" id="CLU_012334_4_2_1"/>
<evidence type="ECO:0000256" key="3">
    <source>
        <dbReference type="ARBA" id="ARBA00023055"/>
    </source>
</evidence>
<dbReference type="Gene3D" id="1.10.287.2720">
    <property type="match status" value="1"/>
</dbReference>
<feature type="compositionally biased region" description="Polar residues" evidence="6">
    <location>
        <begin position="455"/>
        <end position="465"/>
    </location>
</feature>
<dbReference type="Gene3D" id="3.30.70.3490">
    <property type="match status" value="1"/>
</dbReference>
<keyword evidence="8" id="KW-1185">Reference proteome</keyword>
<feature type="compositionally biased region" description="Acidic residues" evidence="6">
    <location>
        <begin position="518"/>
        <end position="530"/>
    </location>
</feature>
<evidence type="ECO:0000256" key="5">
    <source>
        <dbReference type="RuleBase" id="RU003844"/>
    </source>
</evidence>
<dbReference type="GO" id="GO:0032934">
    <property type="term" value="F:sterol binding"/>
    <property type="evidence" value="ECO:0007669"/>
    <property type="project" value="TreeGrafter"/>
</dbReference>
<keyword evidence="2" id="KW-0813">Transport</keyword>
<dbReference type="GO" id="GO:0016020">
    <property type="term" value="C:membrane"/>
    <property type="evidence" value="ECO:0007669"/>
    <property type="project" value="TreeGrafter"/>
</dbReference>
<dbReference type="PROSITE" id="PS01013">
    <property type="entry name" value="OSBP"/>
    <property type="match status" value="1"/>
</dbReference>
<dbReference type="InterPro" id="IPR018494">
    <property type="entry name" value="Oxysterol-bd_CS"/>
</dbReference>